<feature type="signal peptide" evidence="3">
    <location>
        <begin position="1"/>
        <end position="24"/>
    </location>
</feature>
<gene>
    <name evidence="4" type="ORF">N783_11760</name>
</gene>
<proteinExistence type="predicted"/>
<evidence type="ECO:0000256" key="1">
    <source>
        <dbReference type="ARBA" id="ARBA00022729"/>
    </source>
</evidence>
<keyword evidence="2" id="KW-0175">Coiled coil</keyword>
<dbReference type="OrthoDB" id="1914263at2"/>
<feature type="chain" id="PRO_5039484297" description="SH3b domain-containing protein" evidence="3">
    <location>
        <begin position="25"/>
        <end position="217"/>
    </location>
</feature>
<dbReference type="Proteomes" id="UP000030403">
    <property type="component" value="Unassembled WGS sequence"/>
</dbReference>
<reference evidence="4 5" key="1">
    <citation type="submission" date="2013-08" db="EMBL/GenBank/DDBJ databases">
        <authorList>
            <person name="Huang J."/>
            <person name="Wang G."/>
        </authorList>
    </citation>
    <scope>NUCLEOTIDE SEQUENCE [LARGE SCALE GENOMIC DNA]</scope>
    <source>
        <strain evidence="4 5">BH030004</strain>
    </source>
</reference>
<dbReference type="Gene3D" id="2.60.40.1220">
    <property type="match status" value="1"/>
</dbReference>
<evidence type="ECO:0000256" key="2">
    <source>
        <dbReference type="SAM" id="Coils"/>
    </source>
</evidence>
<dbReference type="InterPro" id="IPR014755">
    <property type="entry name" value="Cu-Rt/internalin_Ig-like"/>
</dbReference>
<dbReference type="EMBL" id="AVPF01000029">
    <property type="protein sequence ID" value="KGX86665.1"/>
    <property type="molecule type" value="Genomic_DNA"/>
</dbReference>
<keyword evidence="1 3" id="KW-0732">Signal</keyword>
<keyword evidence="5" id="KW-1185">Reference proteome</keyword>
<dbReference type="AlphaFoldDB" id="A0A0A5G6E8"/>
<evidence type="ECO:0000313" key="4">
    <source>
        <dbReference type="EMBL" id="KGX86665.1"/>
    </source>
</evidence>
<comment type="caution">
    <text evidence="4">The sequence shown here is derived from an EMBL/GenBank/DDBJ whole genome shotgun (WGS) entry which is preliminary data.</text>
</comment>
<evidence type="ECO:0000256" key="3">
    <source>
        <dbReference type="SAM" id="SignalP"/>
    </source>
</evidence>
<name>A0A0A5G6E8_9BACI</name>
<dbReference type="RefSeq" id="WP_027445337.1">
    <property type="nucleotide sequence ID" value="NZ_AULJ01000008.1"/>
</dbReference>
<organism evidence="4 5">
    <name type="scientific">Pontibacillus marinus BH030004 = DSM 16465</name>
    <dbReference type="NCBI Taxonomy" id="1385511"/>
    <lineage>
        <taxon>Bacteria</taxon>
        <taxon>Bacillati</taxon>
        <taxon>Bacillota</taxon>
        <taxon>Bacilli</taxon>
        <taxon>Bacillales</taxon>
        <taxon>Bacillaceae</taxon>
        <taxon>Pontibacillus</taxon>
    </lineage>
</organism>
<feature type="coiled-coil region" evidence="2">
    <location>
        <begin position="86"/>
        <end position="120"/>
    </location>
</feature>
<evidence type="ECO:0000313" key="5">
    <source>
        <dbReference type="Proteomes" id="UP000030403"/>
    </source>
</evidence>
<sequence>MLKKIISICLILFIFLVCSPVTNAEVDSVGKLTVKAETNVYFNSKDFPKSRTIQKGTTVKVLGVVYGEEHIWYNIGNFEVIKHSSNVEYESKYEAEKEKREQEELEREKMLDTIKEYKSLPTKINVGKDKVWSITFSTKLKESTINRDNFYVIDKNGIRHPESNGQLEYTTDGQTTVKFKPFVMGWMDKTHILVITSEVQSKDGIALSEGVKMEFTP</sequence>
<accession>A0A0A5G6E8</accession>
<evidence type="ECO:0008006" key="6">
    <source>
        <dbReference type="Google" id="ProtNLM"/>
    </source>
</evidence>
<protein>
    <recommendedName>
        <fullName evidence="6">SH3b domain-containing protein</fullName>
    </recommendedName>
</protein>